<evidence type="ECO:0008006" key="4">
    <source>
        <dbReference type="Google" id="ProtNLM"/>
    </source>
</evidence>
<keyword evidence="2" id="KW-0812">Transmembrane</keyword>
<feature type="transmembrane region" description="Helical" evidence="2">
    <location>
        <begin position="12"/>
        <end position="37"/>
    </location>
</feature>
<protein>
    <recommendedName>
        <fullName evidence="4">Transmembrane protein</fullName>
    </recommendedName>
</protein>
<feature type="coiled-coil region" evidence="1">
    <location>
        <begin position="217"/>
        <end position="244"/>
    </location>
</feature>
<name>A0A7S3L0W8_9STRA</name>
<evidence type="ECO:0000256" key="2">
    <source>
        <dbReference type="SAM" id="Phobius"/>
    </source>
</evidence>
<gene>
    <name evidence="3" type="ORF">ACOF00016_LOCUS5358</name>
</gene>
<organism evidence="3">
    <name type="scientific">Amphora coffeiformis</name>
    <dbReference type="NCBI Taxonomy" id="265554"/>
    <lineage>
        <taxon>Eukaryota</taxon>
        <taxon>Sar</taxon>
        <taxon>Stramenopiles</taxon>
        <taxon>Ochrophyta</taxon>
        <taxon>Bacillariophyta</taxon>
        <taxon>Bacillariophyceae</taxon>
        <taxon>Bacillariophycidae</taxon>
        <taxon>Thalassiophysales</taxon>
        <taxon>Catenulaceae</taxon>
        <taxon>Amphora</taxon>
    </lineage>
</organism>
<evidence type="ECO:0000256" key="1">
    <source>
        <dbReference type="SAM" id="Coils"/>
    </source>
</evidence>
<keyword evidence="2" id="KW-1133">Transmembrane helix</keyword>
<keyword evidence="1" id="KW-0175">Coiled coil</keyword>
<accession>A0A7S3L0W8</accession>
<sequence length="314" mass="35526">MKENRHLSRLCRIQILIITTLLLFCSSTVSAFAPLAARTALRQPSRLFYTSGGEGDAAADSRVLWPLGDVPSRETKIVAALEDGNIKQIKSVPIQQQQSAFQPFAVLQSLAKGVQRRWKNFTESLQQQPSMRFRVKLGVAAVSVAAVSSLWVSPRYLTVTLRQWLTQRGFQGIAALGRSIAYGWALLIGYPRMLDKRAQERERKDRDNALERRRHHLRSLASEVARLRHEMAAIDKEMRTFRREIISLKANGMINNNLEEVQEAIGAEMSHLIQLRADTQAALSAARQTWAEVRSKSPPELWEEELLLETAPYV</sequence>
<feature type="transmembrane region" description="Helical" evidence="2">
    <location>
        <begin position="135"/>
        <end position="153"/>
    </location>
</feature>
<keyword evidence="2" id="KW-0472">Membrane</keyword>
<reference evidence="3" key="1">
    <citation type="submission" date="2021-01" db="EMBL/GenBank/DDBJ databases">
        <authorList>
            <person name="Corre E."/>
            <person name="Pelletier E."/>
            <person name="Niang G."/>
            <person name="Scheremetjew M."/>
            <person name="Finn R."/>
            <person name="Kale V."/>
            <person name="Holt S."/>
            <person name="Cochrane G."/>
            <person name="Meng A."/>
            <person name="Brown T."/>
            <person name="Cohen L."/>
        </authorList>
    </citation>
    <scope>NUCLEOTIDE SEQUENCE</scope>
    <source>
        <strain evidence="3">CCMP127</strain>
    </source>
</reference>
<dbReference type="EMBL" id="HBIM01006291">
    <property type="protein sequence ID" value="CAE0407535.1"/>
    <property type="molecule type" value="Transcribed_RNA"/>
</dbReference>
<proteinExistence type="predicted"/>
<evidence type="ECO:0000313" key="3">
    <source>
        <dbReference type="EMBL" id="CAE0407535.1"/>
    </source>
</evidence>
<dbReference type="AlphaFoldDB" id="A0A7S3L0W8"/>
<feature type="transmembrane region" description="Helical" evidence="2">
    <location>
        <begin position="173"/>
        <end position="194"/>
    </location>
</feature>